<reference evidence="3" key="1">
    <citation type="journal article" date="2023" name="Mol. Phylogenet. Evol.">
        <title>Genome-scale phylogeny and comparative genomics of the fungal order Sordariales.</title>
        <authorList>
            <person name="Hensen N."/>
            <person name="Bonometti L."/>
            <person name="Westerberg I."/>
            <person name="Brannstrom I.O."/>
            <person name="Guillou S."/>
            <person name="Cros-Aarteil S."/>
            <person name="Calhoun S."/>
            <person name="Haridas S."/>
            <person name="Kuo A."/>
            <person name="Mondo S."/>
            <person name="Pangilinan J."/>
            <person name="Riley R."/>
            <person name="LaButti K."/>
            <person name="Andreopoulos B."/>
            <person name="Lipzen A."/>
            <person name="Chen C."/>
            <person name="Yan M."/>
            <person name="Daum C."/>
            <person name="Ng V."/>
            <person name="Clum A."/>
            <person name="Steindorff A."/>
            <person name="Ohm R.A."/>
            <person name="Martin F."/>
            <person name="Silar P."/>
            <person name="Natvig D.O."/>
            <person name="Lalanne C."/>
            <person name="Gautier V."/>
            <person name="Ament-Velasquez S.L."/>
            <person name="Kruys A."/>
            <person name="Hutchinson M.I."/>
            <person name="Powell A.J."/>
            <person name="Barry K."/>
            <person name="Miller A.N."/>
            <person name="Grigoriev I.V."/>
            <person name="Debuchy R."/>
            <person name="Gladieux P."/>
            <person name="Hiltunen Thoren M."/>
            <person name="Johannesson H."/>
        </authorList>
    </citation>
    <scope>NUCLEOTIDE SEQUENCE</scope>
    <source>
        <strain evidence="3">PSN293</strain>
    </source>
</reference>
<dbReference type="PANTHER" id="PTHR34612:SF4">
    <property type="entry name" value="GLYCOSIDE HYDROLASE 131 CATALYTIC N-TERMINAL DOMAIN-CONTAINING PROTEIN"/>
    <property type="match status" value="1"/>
</dbReference>
<keyword evidence="4" id="KW-1185">Reference proteome</keyword>
<reference evidence="3" key="2">
    <citation type="submission" date="2023-05" db="EMBL/GenBank/DDBJ databases">
        <authorList>
            <consortium name="Lawrence Berkeley National Laboratory"/>
            <person name="Steindorff A."/>
            <person name="Hensen N."/>
            <person name="Bonometti L."/>
            <person name="Westerberg I."/>
            <person name="Brannstrom I.O."/>
            <person name="Guillou S."/>
            <person name="Cros-Aarteil S."/>
            <person name="Calhoun S."/>
            <person name="Haridas S."/>
            <person name="Kuo A."/>
            <person name="Mondo S."/>
            <person name="Pangilinan J."/>
            <person name="Riley R."/>
            <person name="Labutti K."/>
            <person name="Andreopoulos B."/>
            <person name="Lipzen A."/>
            <person name="Chen C."/>
            <person name="Yanf M."/>
            <person name="Daum C."/>
            <person name="Ng V."/>
            <person name="Clum A."/>
            <person name="Ohm R."/>
            <person name="Martin F."/>
            <person name="Silar P."/>
            <person name="Natvig D."/>
            <person name="Lalanne C."/>
            <person name="Gautier V."/>
            <person name="Ament-Velasquez S.L."/>
            <person name="Kruys A."/>
            <person name="Hutchinson M.I."/>
            <person name="Powell A.J."/>
            <person name="Barry K."/>
            <person name="Miller A.N."/>
            <person name="Grigoriev I.V."/>
            <person name="Debuchy R."/>
            <person name="Gladieux P."/>
            <person name="Thoren M.H."/>
            <person name="Johannesson H."/>
        </authorList>
    </citation>
    <scope>NUCLEOTIDE SEQUENCE</scope>
    <source>
        <strain evidence="3">PSN293</strain>
    </source>
</reference>
<protein>
    <recommendedName>
        <fullName evidence="2">Glycoside hydrolase 131 catalytic N-terminal domain-containing protein</fullName>
    </recommendedName>
</protein>
<sequence>MHHSTLLALFTSLTAVLAHPGPRPGGKRPHNHAVNAPTKCPIVFDGRIKSTAELSEFDSYGTSIFNPDYVKGQNLKWSQILKFPTDAGNSRFDNETHKPFEVTLSDQSIFQTQKGFRRAGLQFQGDTNTGSPGSTGVKTLHFSVKLDPARPLNLSHEYLNVWHEASDYSANQFNFETGTILGQTGLPKDTWKILNRQNKQIWSTPIDKAAWQNFAITIDYSKNTLQVYYSKGDDPLKSVTSAVSNNNAGAGQYQIGMLKKPTGTSDVVNSGYQSSRLNEGLIYGGLFLEDSAGGCVSL</sequence>
<feature type="domain" description="Glycoside hydrolase 131 catalytic N-terminal" evidence="2">
    <location>
        <begin position="42"/>
        <end position="294"/>
    </location>
</feature>
<feature type="signal peptide" evidence="1">
    <location>
        <begin position="1"/>
        <end position="18"/>
    </location>
</feature>
<keyword evidence="1" id="KW-0732">Signal</keyword>
<evidence type="ECO:0000313" key="4">
    <source>
        <dbReference type="Proteomes" id="UP001301769"/>
    </source>
</evidence>
<dbReference type="Proteomes" id="UP001301769">
    <property type="component" value="Unassembled WGS sequence"/>
</dbReference>
<evidence type="ECO:0000256" key="1">
    <source>
        <dbReference type="SAM" id="SignalP"/>
    </source>
</evidence>
<evidence type="ECO:0000313" key="3">
    <source>
        <dbReference type="EMBL" id="KAK4216996.1"/>
    </source>
</evidence>
<dbReference type="Pfam" id="PF18271">
    <property type="entry name" value="GH131_N"/>
    <property type="match status" value="1"/>
</dbReference>
<name>A0AAN7B8W1_9PEZI</name>
<dbReference type="AlphaFoldDB" id="A0AAN7B8W1"/>
<proteinExistence type="predicted"/>
<dbReference type="PANTHER" id="PTHR34612">
    <property type="entry name" value="GH131_N DOMAIN-CONTAINING PROTEIN"/>
    <property type="match status" value="1"/>
</dbReference>
<comment type="caution">
    <text evidence="3">The sequence shown here is derived from an EMBL/GenBank/DDBJ whole genome shotgun (WGS) entry which is preliminary data.</text>
</comment>
<feature type="chain" id="PRO_5043047765" description="Glycoside hydrolase 131 catalytic N-terminal domain-containing protein" evidence="1">
    <location>
        <begin position="19"/>
        <end position="298"/>
    </location>
</feature>
<organism evidence="3 4">
    <name type="scientific">Rhypophila decipiens</name>
    <dbReference type="NCBI Taxonomy" id="261697"/>
    <lineage>
        <taxon>Eukaryota</taxon>
        <taxon>Fungi</taxon>
        <taxon>Dikarya</taxon>
        <taxon>Ascomycota</taxon>
        <taxon>Pezizomycotina</taxon>
        <taxon>Sordariomycetes</taxon>
        <taxon>Sordariomycetidae</taxon>
        <taxon>Sordariales</taxon>
        <taxon>Naviculisporaceae</taxon>
        <taxon>Rhypophila</taxon>
    </lineage>
</organism>
<dbReference type="Gene3D" id="2.60.120.1160">
    <property type="match status" value="1"/>
</dbReference>
<accession>A0AAN7B8W1</accession>
<evidence type="ECO:0000259" key="2">
    <source>
        <dbReference type="Pfam" id="PF18271"/>
    </source>
</evidence>
<gene>
    <name evidence="3" type="ORF">QBC37DRAFT_370420</name>
</gene>
<dbReference type="EMBL" id="MU858063">
    <property type="protein sequence ID" value="KAK4216996.1"/>
    <property type="molecule type" value="Genomic_DNA"/>
</dbReference>
<dbReference type="InterPro" id="IPR041524">
    <property type="entry name" value="GH131_N"/>
</dbReference>